<evidence type="ECO:0000313" key="1">
    <source>
        <dbReference type="EMBL" id="TVP40503.1"/>
    </source>
</evidence>
<comment type="caution">
    <text evidence="1">The sequence shown here is derived from an EMBL/GenBank/DDBJ whole genome shotgun (WGS) entry which is preliminary data.</text>
</comment>
<organism evidence="1 2">
    <name type="scientific">Candidatus Nitrosocosmicus arcticus</name>
    <dbReference type="NCBI Taxonomy" id="2035267"/>
    <lineage>
        <taxon>Archaea</taxon>
        <taxon>Nitrososphaerota</taxon>
        <taxon>Nitrososphaeria</taxon>
        <taxon>Nitrososphaerales</taxon>
        <taxon>Nitrososphaeraceae</taxon>
        <taxon>Candidatus Nitrosocosmicus</taxon>
    </lineage>
</organism>
<sequence length="103" mass="11532">MLKKNHERSPIIPLTSGANTNVKPTINQRVDSKAIPVIVCIITDKEFFNLINPASKKPRAGVIKNTNPVQINIHVVSPVSIANGHKRFTVDYKVFPFLLKNFK</sequence>
<dbReference type="EMBL" id="VOAH01000007">
    <property type="protein sequence ID" value="TVP40503.1"/>
    <property type="molecule type" value="Genomic_DNA"/>
</dbReference>
<name>A0A557SV87_9ARCH</name>
<dbReference type="AlphaFoldDB" id="A0A557SV87"/>
<reference evidence="1 2" key="1">
    <citation type="journal article" date="2019" name="Front. Microbiol.">
        <title>Ammonia Oxidation by the Arctic Terrestrial Thaumarchaeote Candidatus Nitrosocosmicus arcticus Is Stimulated by Increasing Temperatures.</title>
        <authorList>
            <person name="Alves R.J.E."/>
            <person name="Kerou M."/>
            <person name="Zappe A."/>
            <person name="Bittner R."/>
            <person name="Abby S.S."/>
            <person name="Schmidt H.A."/>
            <person name="Pfeifer K."/>
            <person name="Schleper C."/>
        </authorList>
    </citation>
    <scope>NUCLEOTIDE SEQUENCE [LARGE SCALE GENOMIC DNA]</scope>
    <source>
        <strain evidence="1 2">Kfb</strain>
    </source>
</reference>
<accession>A0A557SV87</accession>
<gene>
    <name evidence="1" type="ORF">NARC_70081</name>
</gene>
<dbReference type="Proteomes" id="UP000315289">
    <property type="component" value="Unassembled WGS sequence"/>
</dbReference>
<evidence type="ECO:0000313" key="2">
    <source>
        <dbReference type="Proteomes" id="UP000315289"/>
    </source>
</evidence>
<proteinExistence type="predicted"/>
<protein>
    <submittedName>
        <fullName evidence="1">Uncharacterized protein</fullName>
    </submittedName>
</protein>
<keyword evidence="2" id="KW-1185">Reference proteome</keyword>